<accession>A0AAD3P065</accession>
<organism evidence="5 6">
    <name type="scientific">Paracoccus kondratievae</name>
    <dbReference type="NCBI Taxonomy" id="135740"/>
    <lineage>
        <taxon>Bacteria</taxon>
        <taxon>Pseudomonadati</taxon>
        <taxon>Pseudomonadota</taxon>
        <taxon>Alphaproteobacteria</taxon>
        <taxon>Rhodobacterales</taxon>
        <taxon>Paracoccaceae</taxon>
        <taxon>Paracoccus</taxon>
    </lineage>
</organism>
<dbReference type="InterPro" id="IPR042099">
    <property type="entry name" value="ANL_N_sf"/>
</dbReference>
<dbReference type="RefSeq" id="WP_271179710.1">
    <property type="nucleotide sequence ID" value="NZ_BSFH01000028.1"/>
</dbReference>
<comment type="caution">
    <text evidence="5">The sequence shown here is derived from an EMBL/GenBank/DDBJ whole genome shotgun (WGS) entry which is preliminary data.</text>
</comment>
<dbReference type="Pfam" id="PF00501">
    <property type="entry name" value="AMP-binding"/>
    <property type="match status" value="1"/>
</dbReference>
<dbReference type="EMBL" id="BSFH01000028">
    <property type="protein sequence ID" value="GLK64458.1"/>
    <property type="molecule type" value="Genomic_DNA"/>
</dbReference>
<name>A0AAD3P065_9RHOB</name>
<keyword evidence="2" id="KW-0436">Ligase</keyword>
<evidence type="ECO:0000313" key="6">
    <source>
        <dbReference type="Proteomes" id="UP001143349"/>
    </source>
</evidence>
<dbReference type="InterPro" id="IPR000873">
    <property type="entry name" value="AMP-dep_synth/lig_dom"/>
</dbReference>
<feature type="domain" description="AMP-dependent synthetase/ligase" evidence="3">
    <location>
        <begin position="11"/>
        <end position="355"/>
    </location>
</feature>
<feature type="domain" description="AMP-binding enzyme C-terminal" evidence="4">
    <location>
        <begin position="406"/>
        <end position="478"/>
    </location>
</feature>
<dbReference type="GO" id="GO:0031956">
    <property type="term" value="F:medium-chain fatty acid-CoA ligase activity"/>
    <property type="evidence" value="ECO:0007669"/>
    <property type="project" value="TreeGrafter"/>
</dbReference>
<dbReference type="InterPro" id="IPR045851">
    <property type="entry name" value="AMP-bd_C_sf"/>
</dbReference>
<dbReference type="AlphaFoldDB" id="A0AAD3P065"/>
<dbReference type="Gene3D" id="3.30.300.30">
    <property type="match status" value="1"/>
</dbReference>
<dbReference type="PANTHER" id="PTHR43201">
    <property type="entry name" value="ACYL-COA SYNTHETASE"/>
    <property type="match status" value="1"/>
</dbReference>
<evidence type="ECO:0000259" key="3">
    <source>
        <dbReference type="Pfam" id="PF00501"/>
    </source>
</evidence>
<dbReference type="GO" id="GO:0006631">
    <property type="term" value="P:fatty acid metabolic process"/>
    <property type="evidence" value="ECO:0007669"/>
    <property type="project" value="TreeGrafter"/>
</dbReference>
<evidence type="ECO:0000259" key="4">
    <source>
        <dbReference type="Pfam" id="PF13193"/>
    </source>
</evidence>
<sequence length="496" mass="53863">MRRIHELLQKGDPSHVAITDHDGVDYTYADLSRLVEDMAARLSGYGIRPGDRVMLLSENSVTYLAATLALGRLDAWTLLANARLTAAEVDRLAQVADIRCTIYTPEVSSAARGHAARMGGISLGRLDCGELLVSPLRDAVPEPVEEGPGQTAILIYTSGTVGEPKGVMLSHGNLLFTAQTSSTLRRISDGDVTLALLPGTHIFGLTSVFLAALSKGSRIIAMPRFDADTVLECLREDVTILPAVPQVFAALLRRLSELGVERLEHRRLRYIYAGGAPLDLGIKQRVERVFGLPLHNGYGQTEASPGIATTRIESPRSDTSVGLAAPGTEVRVHDPNEHGVGELWVRGPNVMKGYYRNPEATRTTLTGDGFLRTGDLARQDPDGAIHIVGRLKELIVHSGFNVYPPEVEAVLSLHPAVSLSAVVGRARDGDEDVIAFVTTQSEVTEAELRNWLRERLAPYKVPARIVIADAVPQAVTGKILKSKLLDHFRDQLEQKE</sequence>
<proteinExistence type="inferred from homology"/>
<reference evidence="5" key="2">
    <citation type="submission" date="2023-01" db="EMBL/GenBank/DDBJ databases">
        <authorList>
            <person name="Sun Q."/>
            <person name="Evtushenko L."/>
        </authorList>
    </citation>
    <scope>NUCLEOTIDE SEQUENCE</scope>
    <source>
        <strain evidence="5">VKM B-2222</strain>
    </source>
</reference>
<evidence type="ECO:0000256" key="1">
    <source>
        <dbReference type="ARBA" id="ARBA00006432"/>
    </source>
</evidence>
<evidence type="ECO:0000313" key="5">
    <source>
        <dbReference type="EMBL" id="GLK64458.1"/>
    </source>
</evidence>
<protein>
    <submittedName>
        <fullName evidence="5">AMP-binding protein</fullName>
    </submittedName>
</protein>
<evidence type="ECO:0000256" key="2">
    <source>
        <dbReference type="ARBA" id="ARBA00022598"/>
    </source>
</evidence>
<gene>
    <name evidence="5" type="ORF">GCM10017635_19290</name>
</gene>
<comment type="similarity">
    <text evidence="1">Belongs to the ATP-dependent AMP-binding enzyme family.</text>
</comment>
<dbReference type="Pfam" id="PF13193">
    <property type="entry name" value="AMP-binding_C"/>
    <property type="match status" value="1"/>
</dbReference>
<dbReference type="Proteomes" id="UP001143349">
    <property type="component" value="Unassembled WGS sequence"/>
</dbReference>
<dbReference type="SUPFAM" id="SSF56801">
    <property type="entry name" value="Acetyl-CoA synthetase-like"/>
    <property type="match status" value="1"/>
</dbReference>
<dbReference type="InterPro" id="IPR025110">
    <property type="entry name" value="AMP-bd_C"/>
</dbReference>
<dbReference type="Gene3D" id="3.40.50.12780">
    <property type="entry name" value="N-terminal domain of ligase-like"/>
    <property type="match status" value="1"/>
</dbReference>
<reference evidence="5" key="1">
    <citation type="journal article" date="2014" name="Int. J. Syst. Evol. Microbiol.">
        <title>Complete genome sequence of Corynebacterium casei LMG S-19264T (=DSM 44701T), isolated from a smear-ripened cheese.</title>
        <authorList>
            <consortium name="US DOE Joint Genome Institute (JGI-PGF)"/>
            <person name="Walter F."/>
            <person name="Albersmeier A."/>
            <person name="Kalinowski J."/>
            <person name="Ruckert C."/>
        </authorList>
    </citation>
    <scope>NUCLEOTIDE SEQUENCE</scope>
    <source>
        <strain evidence="5">VKM B-2222</strain>
    </source>
</reference>
<keyword evidence="6" id="KW-1185">Reference proteome</keyword>
<dbReference type="PANTHER" id="PTHR43201:SF5">
    <property type="entry name" value="MEDIUM-CHAIN ACYL-COA LIGASE ACSF2, MITOCHONDRIAL"/>
    <property type="match status" value="1"/>
</dbReference>